<dbReference type="EMBL" id="JBBKXZ010000001">
    <property type="protein sequence ID" value="MFD3393009.1"/>
    <property type="molecule type" value="Genomic_DNA"/>
</dbReference>
<protein>
    <submittedName>
        <fullName evidence="2">Uncharacterized protein</fullName>
    </submittedName>
</protein>
<feature type="signal peptide" evidence="1">
    <location>
        <begin position="1"/>
        <end position="21"/>
    </location>
</feature>
<feature type="chain" id="PRO_5045222856" evidence="1">
    <location>
        <begin position="22"/>
        <end position="432"/>
    </location>
</feature>
<accession>A0ABW6DG80</accession>
<evidence type="ECO:0000256" key="1">
    <source>
        <dbReference type="SAM" id="SignalP"/>
    </source>
</evidence>
<evidence type="ECO:0000313" key="2">
    <source>
        <dbReference type="EMBL" id="MFD3393009.1"/>
    </source>
</evidence>
<comment type="caution">
    <text evidence="2">The sequence shown here is derived from an EMBL/GenBank/DDBJ whole genome shotgun (WGS) entry which is preliminary data.</text>
</comment>
<evidence type="ECO:0000313" key="3">
    <source>
        <dbReference type="Proteomes" id="UP001598138"/>
    </source>
</evidence>
<sequence>MKKFYYLILAFVCFATLNANSQDAKPTYRRSSLHIVLMESESFPQKDLVMKSWNGYPFPDKYNNHILPNLKTMNPAAIQVTDGDRAAAGQEKPSELGGALNGAMAGASSGIVDNDADMPSKIYKFAKEKQLAKQLVAKWFNRNAAGKFNVDLVGERGIYDASELEKAKAAGQVKGSRALEDAGADLIPNTFVVFSKLNFVENEPVAKAALLLALTETAKISIPFARQKAEQLAQAAYEKAKVGYSVWTKTWLYKLKWDKSIEDKFYNEHWSNSAAFDASNDYELEFVGKESATSLVTFSLKEERTEEQIINLATVRNVDNVFAKMQKVYDVFKPKIQVSSVNPITASIGMKEGLEGGEKFEALEIVQNPDTGMTEYKSVGKVTVDKKLVWDNRYSGGEKSTDPATTEAQALGKTTFEGSKKIQVGMLLRQIK</sequence>
<dbReference type="Proteomes" id="UP001598138">
    <property type="component" value="Unassembled WGS sequence"/>
</dbReference>
<keyword evidence="1" id="KW-0732">Signal</keyword>
<keyword evidence="3" id="KW-1185">Reference proteome</keyword>
<organism evidence="2 3">
    <name type="scientific">Aquirufa avitistagni</name>
    <dbReference type="NCBI Taxonomy" id="3104728"/>
    <lineage>
        <taxon>Bacteria</taxon>
        <taxon>Pseudomonadati</taxon>
        <taxon>Bacteroidota</taxon>
        <taxon>Cytophagia</taxon>
        <taxon>Cytophagales</taxon>
        <taxon>Flectobacillaceae</taxon>
        <taxon>Aquirufa</taxon>
    </lineage>
</organism>
<reference evidence="2 3" key="1">
    <citation type="submission" date="2024-03" db="EMBL/GenBank/DDBJ databases">
        <title>Aquirufa genome sequencing.</title>
        <authorList>
            <person name="Pitt A."/>
            <person name="Hahn M.W."/>
        </authorList>
    </citation>
    <scope>NUCLEOTIDE SEQUENCE [LARGE SCALE GENOMIC DNA]</scope>
    <source>
        <strain evidence="2 3">OSTEICH-129V</strain>
    </source>
</reference>
<name>A0ABW6DG80_9BACT</name>
<proteinExistence type="predicted"/>
<dbReference type="RefSeq" id="WP_377981641.1">
    <property type="nucleotide sequence ID" value="NZ_JBBKXZ010000001.1"/>
</dbReference>
<gene>
    <name evidence="2" type="ORF">U0R10_00100</name>
</gene>